<evidence type="ECO:0000313" key="1">
    <source>
        <dbReference type="EMBL" id="KAG9220604.1"/>
    </source>
</evidence>
<accession>A0ACB7IQW4</accession>
<dbReference type="EMBL" id="WQMT02000007">
    <property type="protein sequence ID" value="KAG9220604.1"/>
    <property type="molecule type" value="Genomic_DNA"/>
</dbReference>
<gene>
    <name evidence="1" type="ORF">CCMSSC00406_0003703</name>
</gene>
<proteinExistence type="predicted"/>
<name>A0ACB7IQW4_PLECO</name>
<keyword evidence="2" id="KW-1185">Reference proteome</keyword>
<organism evidence="1 2">
    <name type="scientific">Pleurotus cornucopiae</name>
    <name type="common">Cornucopia mushroom</name>
    <dbReference type="NCBI Taxonomy" id="5321"/>
    <lineage>
        <taxon>Eukaryota</taxon>
        <taxon>Fungi</taxon>
        <taxon>Dikarya</taxon>
        <taxon>Basidiomycota</taxon>
        <taxon>Agaricomycotina</taxon>
        <taxon>Agaricomycetes</taxon>
        <taxon>Agaricomycetidae</taxon>
        <taxon>Agaricales</taxon>
        <taxon>Pleurotineae</taxon>
        <taxon>Pleurotaceae</taxon>
        <taxon>Pleurotus</taxon>
    </lineage>
</organism>
<dbReference type="Proteomes" id="UP000824881">
    <property type="component" value="Unassembled WGS sequence"/>
</dbReference>
<sequence>MAPDIPPLATLPPHPRTAGRSTNPEILRRVKTPYNVDAFEEFFRRYPHLVKQFPNLVLKLRQGFPMGEFPTLSKTVTWPNAKSVERYRSFVDDYFAEEVMEGRLSGPFSQTQVEKILGGPFQSSPITVNVQPQEAGEEPKLRLCIDLSRRTNANPSTNAYSDIRQFPTKFDSALEMAELVAQAPNGAQAMTLDISKFHRRTPICAAHKRWFVMQAKKGQFYIQHCCPFGSRASEGNSGEIANAALAIWKELGVGPVCKWADDMVVFRHPTPWRLTTTFAYDRKEALNRIASLGVPWHPDKGQDFSHSFTYVGFLWNLSQRTISLPPAKRQNFHNKLSAFLQQREVSQIDAMTIQGTLAHVIYVYPLGRSHMALMNRFVSSFDAANKKKAVSSELRAELNWWLGVLNNPKAGRSVMPRGKAQNLRVSVDASGEWGIGMTWGKDCQWAAWKSRPGWKAPGRDIGWLEGVAVELATYMLEVKGIRNTHVIINSDNQGVIGSFNKGSSRNIETNGSIQRAGSCLMAHNNKLQLEYVASAKNPSDPISRGKLGPADKRLPDIELPDELQPYLERV</sequence>
<comment type="caution">
    <text evidence="1">The sequence shown here is derived from an EMBL/GenBank/DDBJ whole genome shotgun (WGS) entry which is preliminary data.</text>
</comment>
<protein>
    <submittedName>
        <fullName evidence="1">Uncharacterized protein</fullName>
    </submittedName>
</protein>
<evidence type="ECO:0000313" key="2">
    <source>
        <dbReference type="Proteomes" id="UP000824881"/>
    </source>
</evidence>
<reference evidence="1 2" key="1">
    <citation type="journal article" date="2021" name="Appl. Environ. Microbiol.">
        <title>Genetic linkage and physical mapping for an oyster mushroom Pleurotus cornucopiae and QTL analysis for the trait cap color.</title>
        <authorList>
            <person name="Zhang Y."/>
            <person name="Gao W."/>
            <person name="Sonnenberg A."/>
            <person name="Chen Q."/>
            <person name="Zhang J."/>
            <person name="Huang C."/>
        </authorList>
    </citation>
    <scope>NUCLEOTIDE SEQUENCE [LARGE SCALE GENOMIC DNA]</scope>
    <source>
        <strain evidence="1">CCMSSC00406</strain>
    </source>
</reference>